<feature type="transmembrane region" description="Helical" evidence="2">
    <location>
        <begin position="430"/>
        <end position="449"/>
    </location>
</feature>
<dbReference type="OrthoDB" id="3683755at2759"/>
<sequence>MSSTTISNHPARSINWADDDEDDFDFEAWKATADTSAPTAESLPPLQLPPAEDVEPPLIVCGGGPVNEAAPWATELLQDAAAVRLEYEAVDWKCGQSQVVFRAVNDRPAPPAYLTMSTYDGDMICFHQRVNYSHNWQKAKVYCGMNCKIPAMHMPTPLRMVTNAQHEEEVKEPEMLEVVDEMSVGEISDSSVDGGYSTPSTPPTVAGNEVVVIADDDLDLDAVSIIEPKDLGSVDPYLYQGATNDGDGRIHKIKAQDEEDIRSASALHQDITEETTSSDSHTDTTTSAISSCTSTLPDTSREIHTADKDLYTSSSATTPPILPTVEKDLDTPTYVTNLGISPASSFITPEKSKHKHTCTDSMDPLKEFCEQREVDIDNDGPLDAVDLEDVAADMKDASPDVRYISESPSAMEYIVEAAATGWFYASSMPWTTAALVTAGCVVGSALHFARRR</sequence>
<feature type="region of interest" description="Disordered" evidence="1">
    <location>
        <begin position="25"/>
        <end position="50"/>
    </location>
</feature>
<comment type="caution">
    <text evidence="3">The sequence shown here is derived from an EMBL/GenBank/DDBJ whole genome shotgun (WGS) entry which is preliminary data.</text>
</comment>
<feature type="region of interest" description="Disordered" evidence="1">
    <location>
        <begin position="271"/>
        <end position="301"/>
    </location>
</feature>
<reference evidence="3" key="1">
    <citation type="journal article" date="2020" name="Stud. Mycol.">
        <title>101 Dothideomycetes genomes: a test case for predicting lifestyles and emergence of pathogens.</title>
        <authorList>
            <person name="Haridas S."/>
            <person name="Albert R."/>
            <person name="Binder M."/>
            <person name="Bloem J."/>
            <person name="Labutti K."/>
            <person name="Salamov A."/>
            <person name="Andreopoulos B."/>
            <person name="Baker S."/>
            <person name="Barry K."/>
            <person name="Bills G."/>
            <person name="Bluhm B."/>
            <person name="Cannon C."/>
            <person name="Castanera R."/>
            <person name="Culley D."/>
            <person name="Daum C."/>
            <person name="Ezra D."/>
            <person name="Gonzalez J."/>
            <person name="Henrissat B."/>
            <person name="Kuo A."/>
            <person name="Liang C."/>
            <person name="Lipzen A."/>
            <person name="Lutzoni F."/>
            <person name="Magnuson J."/>
            <person name="Mondo S."/>
            <person name="Nolan M."/>
            <person name="Ohm R."/>
            <person name="Pangilinan J."/>
            <person name="Park H.-J."/>
            <person name="Ramirez L."/>
            <person name="Alfaro M."/>
            <person name="Sun H."/>
            <person name="Tritt A."/>
            <person name="Yoshinaga Y."/>
            <person name="Zwiers L.-H."/>
            <person name="Turgeon B."/>
            <person name="Goodwin S."/>
            <person name="Spatafora J."/>
            <person name="Crous P."/>
            <person name="Grigoriev I."/>
        </authorList>
    </citation>
    <scope>NUCLEOTIDE SEQUENCE</scope>
    <source>
        <strain evidence="3">CBS 110217</strain>
    </source>
</reference>
<feature type="compositionally biased region" description="Low complexity" evidence="1">
    <location>
        <begin position="274"/>
        <end position="295"/>
    </location>
</feature>
<keyword evidence="4" id="KW-1185">Reference proteome</keyword>
<gene>
    <name evidence="3" type="ORF">EK21DRAFT_89575</name>
</gene>
<organism evidence="3 4">
    <name type="scientific">Setomelanomma holmii</name>
    <dbReference type="NCBI Taxonomy" id="210430"/>
    <lineage>
        <taxon>Eukaryota</taxon>
        <taxon>Fungi</taxon>
        <taxon>Dikarya</taxon>
        <taxon>Ascomycota</taxon>
        <taxon>Pezizomycotina</taxon>
        <taxon>Dothideomycetes</taxon>
        <taxon>Pleosporomycetidae</taxon>
        <taxon>Pleosporales</taxon>
        <taxon>Pleosporineae</taxon>
        <taxon>Phaeosphaeriaceae</taxon>
        <taxon>Setomelanomma</taxon>
    </lineage>
</organism>
<evidence type="ECO:0000256" key="1">
    <source>
        <dbReference type="SAM" id="MobiDB-lite"/>
    </source>
</evidence>
<keyword evidence="2" id="KW-1133">Transmembrane helix</keyword>
<keyword evidence="2" id="KW-0812">Transmembrane</keyword>
<dbReference type="AlphaFoldDB" id="A0A9P4HA18"/>
<evidence type="ECO:0000313" key="4">
    <source>
        <dbReference type="Proteomes" id="UP000799777"/>
    </source>
</evidence>
<evidence type="ECO:0000313" key="3">
    <source>
        <dbReference type="EMBL" id="KAF2029632.1"/>
    </source>
</evidence>
<keyword evidence="2" id="KW-0472">Membrane</keyword>
<name>A0A9P4HA18_9PLEO</name>
<protein>
    <submittedName>
        <fullName evidence="3">Uncharacterized protein</fullName>
    </submittedName>
</protein>
<proteinExistence type="predicted"/>
<evidence type="ECO:0000256" key="2">
    <source>
        <dbReference type="SAM" id="Phobius"/>
    </source>
</evidence>
<dbReference type="Proteomes" id="UP000799777">
    <property type="component" value="Unassembled WGS sequence"/>
</dbReference>
<dbReference type="EMBL" id="ML978198">
    <property type="protein sequence ID" value="KAF2029632.1"/>
    <property type="molecule type" value="Genomic_DNA"/>
</dbReference>
<accession>A0A9P4HA18</accession>